<evidence type="ECO:0000313" key="5">
    <source>
        <dbReference type="RefSeq" id="XP_022327163.1"/>
    </source>
</evidence>
<dbReference type="Proteomes" id="UP000694844">
    <property type="component" value="Chromosome 3"/>
</dbReference>
<feature type="chain" id="PRO_5034708358" evidence="2">
    <location>
        <begin position="24"/>
        <end position="277"/>
    </location>
</feature>
<dbReference type="OrthoDB" id="6115472at2759"/>
<sequence length="277" mass="30450">MSRLVSALAVGLGTLLFLGTCHSQGTAQDPNHALISLIESLQLQITELQRKVDQGFSGSCKAKPKDCADIYDTGKNESKVYTIYPGEGNIAVQIYCDMEDDGGGWTVIQRRFNGSENFFRSFADYAAGFGNKTGEYWAGNELIHAITSQCKYELKIVMTDFQHHTKVAKYASFSVGDKSTKYALSIDGYSGDAGDALVFDHNGHAFSTADADSDGSQTANCAQKHKGGWWYSNCFKSNLNGVWGKADETGIVWGPFNNWQMYALKETKMMVRPVDCD</sequence>
<reference evidence="5" key="1">
    <citation type="submission" date="2025-08" db="UniProtKB">
        <authorList>
            <consortium name="RefSeq"/>
        </authorList>
    </citation>
    <scope>IDENTIFICATION</scope>
    <source>
        <tissue evidence="5">Whole sample</tissue>
    </source>
</reference>
<dbReference type="KEGG" id="cvn:111126666"/>
<dbReference type="Pfam" id="PF00147">
    <property type="entry name" value="Fibrinogen_C"/>
    <property type="match status" value="1"/>
</dbReference>
<dbReference type="InterPro" id="IPR020837">
    <property type="entry name" value="Fibrinogen_CS"/>
</dbReference>
<dbReference type="InterPro" id="IPR050373">
    <property type="entry name" value="Fibrinogen_C-term_domain"/>
</dbReference>
<feature type="signal peptide" evidence="2">
    <location>
        <begin position="1"/>
        <end position="23"/>
    </location>
</feature>
<dbReference type="InterPro" id="IPR014716">
    <property type="entry name" value="Fibrinogen_a/b/g_C_1"/>
</dbReference>
<keyword evidence="4" id="KW-1185">Reference proteome</keyword>
<dbReference type="NCBIfam" id="NF040941">
    <property type="entry name" value="GGGWT_bact"/>
    <property type="match status" value="1"/>
</dbReference>
<evidence type="ECO:0000256" key="1">
    <source>
        <dbReference type="ARBA" id="ARBA00023157"/>
    </source>
</evidence>
<evidence type="ECO:0000256" key="2">
    <source>
        <dbReference type="SAM" id="SignalP"/>
    </source>
</evidence>
<keyword evidence="2" id="KW-0732">Signal</keyword>
<dbReference type="GeneID" id="111126666"/>
<dbReference type="RefSeq" id="XP_022327163.1">
    <property type="nucleotide sequence ID" value="XM_022471455.1"/>
</dbReference>
<dbReference type="InterPro" id="IPR002181">
    <property type="entry name" value="Fibrinogen_a/b/g_C_dom"/>
</dbReference>
<protein>
    <submittedName>
        <fullName evidence="5">Fibrinogen C domain-containing protein 1-like</fullName>
    </submittedName>
</protein>
<gene>
    <name evidence="5" type="primary">LOC111126666</name>
</gene>
<dbReference type="CDD" id="cd00087">
    <property type="entry name" value="FReD"/>
    <property type="match status" value="1"/>
</dbReference>
<evidence type="ECO:0000313" key="4">
    <source>
        <dbReference type="Proteomes" id="UP000694844"/>
    </source>
</evidence>
<dbReference type="PROSITE" id="PS51406">
    <property type="entry name" value="FIBRINOGEN_C_2"/>
    <property type="match status" value="1"/>
</dbReference>
<evidence type="ECO:0000259" key="3">
    <source>
        <dbReference type="PROSITE" id="PS51406"/>
    </source>
</evidence>
<organism evidence="4 5">
    <name type="scientific">Crassostrea virginica</name>
    <name type="common">Eastern oyster</name>
    <dbReference type="NCBI Taxonomy" id="6565"/>
    <lineage>
        <taxon>Eukaryota</taxon>
        <taxon>Metazoa</taxon>
        <taxon>Spiralia</taxon>
        <taxon>Lophotrochozoa</taxon>
        <taxon>Mollusca</taxon>
        <taxon>Bivalvia</taxon>
        <taxon>Autobranchia</taxon>
        <taxon>Pteriomorphia</taxon>
        <taxon>Ostreida</taxon>
        <taxon>Ostreoidea</taxon>
        <taxon>Ostreidae</taxon>
        <taxon>Crassostrea</taxon>
    </lineage>
</organism>
<dbReference type="AlphaFoldDB" id="A0A8B8DGX7"/>
<dbReference type="SMART" id="SM00186">
    <property type="entry name" value="FBG"/>
    <property type="match status" value="1"/>
</dbReference>
<dbReference type="Gene3D" id="3.90.215.10">
    <property type="entry name" value="Gamma Fibrinogen, chain A, domain 1"/>
    <property type="match status" value="1"/>
</dbReference>
<dbReference type="GO" id="GO:0005615">
    <property type="term" value="C:extracellular space"/>
    <property type="evidence" value="ECO:0007669"/>
    <property type="project" value="TreeGrafter"/>
</dbReference>
<keyword evidence="1" id="KW-1015">Disulfide bond</keyword>
<dbReference type="FunFam" id="3.90.215.10:FF:000001">
    <property type="entry name" value="Tenascin isoform 1"/>
    <property type="match status" value="1"/>
</dbReference>
<accession>A0A8B8DGX7</accession>
<dbReference type="PROSITE" id="PS00514">
    <property type="entry name" value="FIBRINOGEN_C_1"/>
    <property type="match status" value="1"/>
</dbReference>
<name>A0A8B8DGX7_CRAVI</name>
<proteinExistence type="predicted"/>
<dbReference type="SUPFAM" id="SSF56496">
    <property type="entry name" value="Fibrinogen C-terminal domain-like"/>
    <property type="match status" value="1"/>
</dbReference>
<dbReference type="PANTHER" id="PTHR19143">
    <property type="entry name" value="FIBRINOGEN/TENASCIN/ANGIOPOEITIN"/>
    <property type="match status" value="1"/>
</dbReference>
<feature type="domain" description="Fibrinogen C-terminal" evidence="3">
    <location>
        <begin position="58"/>
        <end position="275"/>
    </location>
</feature>
<dbReference type="InterPro" id="IPR036056">
    <property type="entry name" value="Fibrinogen-like_C"/>
</dbReference>